<dbReference type="InterPro" id="IPR017900">
    <property type="entry name" value="4Fe4S_Fe_S_CS"/>
</dbReference>
<evidence type="ECO:0000259" key="7">
    <source>
        <dbReference type="PROSITE" id="PS51379"/>
    </source>
</evidence>
<evidence type="ECO:0000313" key="9">
    <source>
        <dbReference type="Proteomes" id="UP000632858"/>
    </source>
</evidence>
<reference evidence="8" key="2">
    <citation type="submission" date="2020-09" db="EMBL/GenBank/DDBJ databases">
        <authorList>
            <person name="Sun Q."/>
            <person name="Zhou Y."/>
        </authorList>
    </citation>
    <scope>NUCLEOTIDE SEQUENCE</scope>
    <source>
        <strain evidence="8">CGMCC 1.12726</strain>
    </source>
</reference>
<dbReference type="GO" id="GO:0046872">
    <property type="term" value="F:metal ion binding"/>
    <property type="evidence" value="ECO:0007669"/>
    <property type="project" value="UniProtKB-UniRule"/>
</dbReference>
<keyword evidence="5 6" id="KW-0411">Iron-sulfur</keyword>
<protein>
    <recommendedName>
        <fullName evidence="6">Glycolate oxidase iron-sulfur subunit</fullName>
        <ecNumber evidence="6">1.1.99.14</ecNumber>
    </recommendedName>
</protein>
<dbReference type="InterPro" id="IPR017896">
    <property type="entry name" value="4Fe4S_Fe-S-bd"/>
</dbReference>
<dbReference type="PROSITE" id="PS00198">
    <property type="entry name" value="4FE4S_FER_1"/>
    <property type="match status" value="2"/>
</dbReference>
<evidence type="ECO:0000313" key="8">
    <source>
        <dbReference type="EMBL" id="GGF89593.1"/>
    </source>
</evidence>
<evidence type="ECO:0000256" key="3">
    <source>
        <dbReference type="ARBA" id="ARBA00022737"/>
    </source>
</evidence>
<dbReference type="Gene3D" id="1.10.1060.10">
    <property type="entry name" value="Alpha-helical ferredoxin"/>
    <property type="match status" value="1"/>
</dbReference>
<keyword evidence="9" id="KW-1185">Reference proteome</keyword>
<comment type="cofactor">
    <cofactor evidence="6">
        <name>[4Fe-4S] cluster</name>
        <dbReference type="ChEBI" id="CHEBI:49883"/>
    </cofactor>
    <text evidence="6">Binds 2 [4Fe-4S] clusters.</text>
</comment>
<dbReference type="Proteomes" id="UP000632858">
    <property type="component" value="Unassembled WGS sequence"/>
</dbReference>
<accession>A0A917CIC7</accession>
<dbReference type="PROSITE" id="PS51379">
    <property type="entry name" value="4FE4S_FER_2"/>
    <property type="match status" value="2"/>
</dbReference>
<keyword evidence="3" id="KW-0677">Repeat</keyword>
<comment type="catalytic activity">
    <reaction evidence="6">
        <text>glycolate + A = glyoxylate + AH2</text>
        <dbReference type="Rhea" id="RHEA:21264"/>
        <dbReference type="ChEBI" id="CHEBI:13193"/>
        <dbReference type="ChEBI" id="CHEBI:17499"/>
        <dbReference type="ChEBI" id="CHEBI:29805"/>
        <dbReference type="ChEBI" id="CHEBI:36655"/>
        <dbReference type="EC" id="1.1.99.14"/>
    </reaction>
</comment>
<evidence type="ECO:0000256" key="5">
    <source>
        <dbReference type="ARBA" id="ARBA00023014"/>
    </source>
</evidence>
<dbReference type="EC" id="1.1.99.14" evidence="6"/>
<evidence type="ECO:0000256" key="1">
    <source>
        <dbReference type="ARBA" id="ARBA00022485"/>
    </source>
</evidence>
<name>A0A917CIC7_9GAMM</name>
<dbReference type="InterPro" id="IPR004017">
    <property type="entry name" value="Cys_rich_dom"/>
</dbReference>
<keyword evidence="4 6" id="KW-0408">Iron</keyword>
<keyword evidence="6" id="KW-0249">Electron transport</keyword>
<feature type="domain" description="4Fe-4S ferredoxin-type" evidence="7">
    <location>
        <begin position="58"/>
        <end position="84"/>
    </location>
</feature>
<keyword evidence="2 6" id="KW-0479">Metal-binding</keyword>
<comment type="function">
    <text evidence="6">Component of a complex that catalyzes the oxidation of glycolate to glyoxylate.</text>
</comment>
<keyword evidence="1 6" id="KW-0004">4Fe-4S</keyword>
<dbReference type="Pfam" id="PF02754">
    <property type="entry name" value="CCG"/>
    <property type="match status" value="2"/>
</dbReference>
<dbReference type="PIRSF" id="PIRSF000139">
    <property type="entry name" value="Glc_ox_4Fe-4S"/>
    <property type="match status" value="1"/>
</dbReference>
<dbReference type="AlphaFoldDB" id="A0A917CIC7"/>
<dbReference type="Pfam" id="PF13183">
    <property type="entry name" value="Fer4_8"/>
    <property type="match status" value="1"/>
</dbReference>
<proteinExistence type="predicted"/>
<comment type="caution">
    <text evidence="8">The sequence shown here is derived from an EMBL/GenBank/DDBJ whole genome shotgun (WGS) entry which is preliminary data.</text>
</comment>
<dbReference type="RefSeq" id="WP_188448307.1">
    <property type="nucleotide sequence ID" value="NZ_BMFO01000002.1"/>
</dbReference>
<organism evidence="8 9">
    <name type="scientific">Arenimonas maotaiensis</name>
    <dbReference type="NCBI Taxonomy" id="1446479"/>
    <lineage>
        <taxon>Bacteria</taxon>
        <taxon>Pseudomonadati</taxon>
        <taxon>Pseudomonadota</taxon>
        <taxon>Gammaproteobacteria</taxon>
        <taxon>Lysobacterales</taxon>
        <taxon>Lysobacteraceae</taxon>
        <taxon>Arenimonas</taxon>
    </lineage>
</organism>
<sequence>MEPARTADRAALAQQCVRCGLCLPHCPTYRLTRTEAESPRGRIALMAAMAADSGLSGPHPTLDACLGCRRCESACPAGVEYENLLLQTRRTAPPRLPWRAAAALWLMGHKSWLNAALQLYRRFFPLLPRAWRPLPRPTQARPAAAKARNAGTAVFSGCIADRFEAGARQSLLRLLQAAGEPGVVPETQNCCGQAARHAGRGAEADRLTAANRAAFAGHERVLVLASGCHGALADSLPVPVMDAAVFLAERADALRFRSAQGRRVAVHTPCSAAFHGSQQAVRALLARIPDLDLVPLPDSGCCGAAGLHQLAAPARAAALRAPVADAVAAAGADTLLSSNIGCRLHLADGTGAAIRHPLEFMAEYLDDA</sequence>
<dbReference type="EMBL" id="BMFO01000002">
    <property type="protein sequence ID" value="GGF89593.1"/>
    <property type="molecule type" value="Genomic_DNA"/>
</dbReference>
<feature type="domain" description="4Fe-4S ferredoxin-type" evidence="7">
    <location>
        <begin position="8"/>
        <end position="36"/>
    </location>
</feature>
<gene>
    <name evidence="8" type="primary">glcF</name>
    <name evidence="8" type="ORF">GCM10010960_09320</name>
</gene>
<reference evidence="8" key="1">
    <citation type="journal article" date="2014" name="Int. J. Syst. Evol. Microbiol.">
        <title>Complete genome sequence of Corynebacterium casei LMG S-19264T (=DSM 44701T), isolated from a smear-ripened cheese.</title>
        <authorList>
            <consortium name="US DOE Joint Genome Institute (JGI-PGF)"/>
            <person name="Walter F."/>
            <person name="Albersmeier A."/>
            <person name="Kalinowski J."/>
            <person name="Ruckert C."/>
        </authorList>
    </citation>
    <scope>NUCLEOTIDE SEQUENCE</scope>
    <source>
        <strain evidence="8">CGMCC 1.12726</strain>
    </source>
</reference>
<comment type="catalytic activity">
    <reaction evidence="6">
        <text>(R)-lactate + A = pyruvate + AH2</text>
        <dbReference type="Rhea" id="RHEA:15089"/>
        <dbReference type="ChEBI" id="CHEBI:13193"/>
        <dbReference type="ChEBI" id="CHEBI:15361"/>
        <dbReference type="ChEBI" id="CHEBI:16004"/>
        <dbReference type="ChEBI" id="CHEBI:17499"/>
    </reaction>
</comment>
<dbReference type="InterPro" id="IPR012257">
    <property type="entry name" value="Glc_ox_4Fe-4S"/>
</dbReference>
<evidence type="ECO:0000256" key="6">
    <source>
        <dbReference type="PIRNR" id="PIRNR000139"/>
    </source>
</evidence>
<evidence type="ECO:0000256" key="4">
    <source>
        <dbReference type="ARBA" id="ARBA00023004"/>
    </source>
</evidence>
<dbReference type="SUPFAM" id="SSF54862">
    <property type="entry name" value="4Fe-4S ferredoxins"/>
    <property type="match status" value="1"/>
</dbReference>
<dbReference type="PANTHER" id="PTHR32479:SF17">
    <property type="entry name" value="GLYCOLATE OXIDASE IRON-SULFUR SUBUNIT"/>
    <property type="match status" value="1"/>
</dbReference>
<dbReference type="PANTHER" id="PTHR32479">
    <property type="entry name" value="GLYCOLATE OXIDASE IRON-SULFUR SUBUNIT"/>
    <property type="match status" value="1"/>
</dbReference>
<evidence type="ECO:0000256" key="2">
    <source>
        <dbReference type="ARBA" id="ARBA00022723"/>
    </source>
</evidence>
<dbReference type="GO" id="GO:0051539">
    <property type="term" value="F:4 iron, 4 sulfur cluster binding"/>
    <property type="evidence" value="ECO:0007669"/>
    <property type="project" value="UniProtKB-UniRule"/>
</dbReference>
<dbReference type="GO" id="GO:0019154">
    <property type="term" value="F:glycolate dehydrogenase activity"/>
    <property type="evidence" value="ECO:0007669"/>
    <property type="project" value="UniProtKB-EC"/>
</dbReference>
<dbReference type="InterPro" id="IPR009051">
    <property type="entry name" value="Helical_ferredxn"/>
</dbReference>
<keyword evidence="6" id="KW-0813">Transport</keyword>